<name>W2TB01_NECAM</name>
<evidence type="ECO:0000313" key="1">
    <source>
        <dbReference type="EMBL" id="ETN78749.1"/>
    </source>
</evidence>
<keyword evidence="2" id="KW-1185">Reference proteome</keyword>
<protein>
    <submittedName>
        <fullName evidence="1">Uncharacterized protein</fullName>
    </submittedName>
</protein>
<dbReference type="EMBL" id="KI659760">
    <property type="protein sequence ID" value="ETN78749.1"/>
    <property type="molecule type" value="Genomic_DNA"/>
</dbReference>
<proteinExistence type="predicted"/>
<dbReference type="KEGG" id="nai:NECAME_10163"/>
<evidence type="ECO:0000313" key="2">
    <source>
        <dbReference type="Proteomes" id="UP000053676"/>
    </source>
</evidence>
<sequence length="121" mass="13678">MVRSRIEFWHNSDFCQVKPLGDDDVVHFITVPSTSFIYDVERVASSRSDQSDDVVLNLLDLHHQIFDGRFRCKRTFLAEPTCGVQVCHESVLAQQKQGAYPLKPPASLGKRKILAGVTNTF</sequence>
<gene>
    <name evidence="1" type="ORF">NECAME_10163</name>
</gene>
<dbReference type="AlphaFoldDB" id="W2TB01"/>
<organism evidence="1 2">
    <name type="scientific">Necator americanus</name>
    <name type="common">Human hookworm</name>
    <dbReference type="NCBI Taxonomy" id="51031"/>
    <lineage>
        <taxon>Eukaryota</taxon>
        <taxon>Metazoa</taxon>
        <taxon>Ecdysozoa</taxon>
        <taxon>Nematoda</taxon>
        <taxon>Chromadorea</taxon>
        <taxon>Rhabditida</taxon>
        <taxon>Rhabditina</taxon>
        <taxon>Rhabditomorpha</taxon>
        <taxon>Strongyloidea</taxon>
        <taxon>Ancylostomatidae</taxon>
        <taxon>Bunostominae</taxon>
        <taxon>Necator</taxon>
    </lineage>
</organism>
<dbReference type="Proteomes" id="UP000053676">
    <property type="component" value="Unassembled WGS sequence"/>
</dbReference>
<accession>W2TB01</accession>
<reference evidence="2" key="1">
    <citation type="journal article" date="2014" name="Nat. Genet.">
        <title>Genome of the human hookworm Necator americanus.</title>
        <authorList>
            <person name="Tang Y.T."/>
            <person name="Gao X."/>
            <person name="Rosa B.A."/>
            <person name="Abubucker S."/>
            <person name="Hallsworth-Pepin K."/>
            <person name="Martin J."/>
            <person name="Tyagi R."/>
            <person name="Heizer E."/>
            <person name="Zhang X."/>
            <person name="Bhonagiri-Palsikar V."/>
            <person name="Minx P."/>
            <person name="Warren W.C."/>
            <person name="Wang Q."/>
            <person name="Zhan B."/>
            <person name="Hotez P.J."/>
            <person name="Sternberg P.W."/>
            <person name="Dougall A."/>
            <person name="Gaze S.T."/>
            <person name="Mulvenna J."/>
            <person name="Sotillo J."/>
            <person name="Ranganathan S."/>
            <person name="Rabelo E.M."/>
            <person name="Wilson R.K."/>
            <person name="Felgner P.L."/>
            <person name="Bethony J."/>
            <person name="Hawdon J.M."/>
            <person name="Gasser R.B."/>
            <person name="Loukas A."/>
            <person name="Mitreva M."/>
        </authorList>
    </citation>
    <scope>NUCLEOTIDE SEQUENCE [LARGE SCALE GENOMIC DNA]</scope>
</reference>